<feature type="transmembrane region" description="Helical" evidence="1">
    <location>
        <begin position="172"/>
        <end position="195"/>
    </location>
</feature>
<dbReference type="Proteomes" id="UP000253792">
    <property type="component" value="Unassembled WGS sequence"/>
</dbReference>
<organism evidence="2 3">
    <name type="scientific">Senegalimassilia anaerobia</name>
    <dbReference type="NCBI Taxonomy" id="1473216"/>
    <lineage>
        <taxon>Bacteria</taxon>
        <taxon>Bacillati</taxon>
        <taxon>Actinomycetota</taxon>
        <taxon>Coriobacteriia</taxon>
        <taxon>Coriobacteriales</taxon>
        <taxon>Coriobacteriaceae</taxon>
        <taxon>Senegalimassilia</taxon>
    </lineage>
</organism>
<reference evidence="2 3" key="1">
    <citation type="journal article" date="2018" name="Elife">
        <title>Discovery and characterization of a prevalent human gut bacterial enzyme sufficient for the inactivation of a family of plant toxins.</title>
        <authorList>
            <person name="Koppel N."/>
            <person name="Bisanz J.E."/>
            <person name="Pandelia M.E."/>
            <person name="Turnbaugh P.J."/>
            <person name="Balskus E.P."/>
        </authorList>
    </citation>
    <scope>NUCLEOTIDE SEQUENCE [LARGE SCALE GENOMIC DNA]</scope>
    <source>
        <strain evidence="3">anaerobia AP69FAA</strain>
    </source>
</reference>
<evidence type="ECO:0000313" key="3">
    <source>
        <dbReference type="Proteomes" id="UP000253792"/>
    </source>
</evidence>
<accession>A0A369L258</accession>
<feature type="transmembrane region" description="Helical" evidence="1">
    <location>
        <begin position="147"/>
        <end position="165"/>
    </location>
</feature>
<feature type="transmembrane region" description="Helical" evidence="1">
    <location>
        <begin position="215"/>
        <end position="232"/>
    </location>
</feature>
<dbReference type="Gene3D" id="1.10.1760.20">
    <property type="match status" value="1"/>
</dbReference>
<dbReference type="Pfam" id="PF07155">
    <property type="entry name" value="ECF-ribofla_trS"/>
    <property type="match status" value="1"/>
</dbReference>
<evidence type="ECO:0000256" key="1">
    <source>
        <dbReference type="SAM" id="Phobius"/>
    </source>
</evidence>
<keyword evidence="1" id="KW-0472">Membrane</keyword>
<proteinExistence type="predicted"/>
<dbReference type="AlphaFoldDB" id="A0A369L258"/>
<evidence type="ECO:0000313" key="2">
    <source>
        <dbReference type="EMBL" id="RDB54333.1"/>
    </source>
</evidence>
<comment type="caution">
    <text evidence="2">The sequence shown here is derived from an EMBL/GenBank/DDBJ whole genome shotgun (WGS) entry which is preliminary data.</text>
</comment>
<dbReference type="STRING" id="1034345.GCA_000236865_01946"/>
<name>A0A369L258_9ACTN</name>
<feature type="transmembrane region" description="Helical" evidence="1">
    <location>
        <begin position="79"/>
        <end position="96"/>
    </location>
</feature>
<keyword evidence="1" id="KW-0812">Transmembrane</keyword>
<dbReference type="EMBL" id="PPTP01000011">
    <property type="protein sequence ID" value="RDB54333.1"/>
    <property type="molecule type" value="Genomic_DNA"/>
</dbReference>
<dbReference type="RefSeq" id="WP_114621235.1">
    <property type="nucleotide sequence ID" value="NZ_PPTP01000011.1"/>
</dbReference>
<protein>
    <submittedName>
        <fullName evidence="2">ECF transporter S component</fullName>
    </submittedName>
</protein>
<dbReference type="OrthoDB" id="5198189at2"/>
<dbReference type="GO" id="GO:0016020">
    <property type="term" value="C:membrane"/>
    <property type="evidence" value="ECO:0007669"/>
    <property type="project" value="InterPro"/>
</dbReference>
<sequence length="245" mass="27057">MKQYQKLQVDCTPSVPARKTRRMASILEPLVLILVPATLAVCAVCDYQQAALLTFVVAVAAIAVFFLSFERSKPALRQIMPTVVLAALAAAGRIIFAPIPDFKPVSAICIIAGATFGRQSGFMVGALAALVSNFFFGQGAWTPWQMYAWGLIGYISGIAAPHGWFDKKPVLLIWGFLSAMLYGLLLNGWYVIGFVHPITRQTVLAAYAARFPLDLIHGIATTLFLTALYLPWKRKLERVKRKYYI</sequence>
<keyword evidence="1" id="KW-1133">Transmembrane helix</keyword>
<dbReference type="PANTHER" id="PTHR37815:SF3">
    <property type="entry name" value="UPF0397 PROTEIN SPR0429"/>
    <property type="match status" value="1"/>
</dbReference>
<gene>
    <name evidence="2" type="ORF">C1880_09345</name>
</gene>
<feature type="transmembrane region" description="Helical" evidence="1">
    <location>
        <begin position="26"/>
        <end position="44"/>
    </location>
</feature>
<keyword evidence="3" id="KW-1185">Reference proteome</keyword>
<feature type="transmembrane region" description="Helical" evidence="1">
    <location>
        <begin position="50"/>
        <end position="67"/>
    </location>
</feature>
<dbReference type="InterPro" id="IPR009825">
    <property type="entry name" value="ECF_substrate-spec-like"/>
</dbReference>
<dbReference type="PANTHER" id="PTHR37815">
    <property type="entry name" value="UPF0397 PROTEIN BC_2624-RELATED"/>
    <property type="match status" value="1"/>
</dbReference>